<sequence length="126" mass="14514">MTSYDHSSFTICDKIGSEMLNINYQYPNKILFAPDSTLTENAKELWYYCLETASALEKNDKNDKYVQPMVWIGVYIAVASFVCILAMTADLFHGFRNKKFWFPNKYFVLNGASITVIAIAMNRLRV</sequence>
<keyword evidence="3" id="KW-1185">Reference proteome</keyword>
<keyword evidence="1" id="KW-1133">Transmembrane helix</keyword>
<name>A0A2U1KUT6_ARTAN</name>
<dbReference type="PANTHER" id="PTHR35307:SF8">
    <property type="entry name" value="GUSTATORY RECEPTOR"/>
    <property type="match status" value="1"/>
</dbReference>
<keyword evidence="1" id="KW-0812">Transmembrane</keyword>
<comment type="caution">
    <text evidence="2">The sequence shown here is derived from an EMBL/GenBank/DDBJ whole genome shotgun (WGS) entry which is preliminary data.</text>
</comment>
<proteinExistence type="predicted"/>
<dbReference type="OrthoDB" id="1915303at2759"/>
<feature type="transmembrane region" description="Helical" evidence="1">
    <location>
        <begin position="68"/>
        <end position="87"/>
    </location>
</feature>
<evidence type="ECO:0000256" key="1">
    <source>
        <dbReference type="SAM" id="Phobius"/>
    </source>
</evidence>
<gene>
    <name evidence="2" type="ORF">CTI12_AA562080</name>
</gene>
<evidence type="ECO:0000313" key="3">
    <source>
        <dbReference type="Proteomes" id="UP000245207"/>
    </source>
</evidence>
<keyword evidence="1" id="KW-0472">Membrane</keyword>
<organism evidence="2 3">
    <name type="scientific">Artemisia annua</name>
    <name type="common">Sweet wormwood</name>
    <dbReference type="NCBI Taxonomy" id="35608"/>
    <lineage>
        <taxon>Eukaryota</taxon>
        <taxon>Viridiplantae</taxon>
        <taxon>Streptophyta</taxon>
        <taxon>Embryophyta</taxon>
        <taxon>Tracheophyta</taxon>
        <taxon>Spermatophyta</taxon>
        <taxon>Magnoliopsida</taxon>
        <taxon>eudicotyledons</taxon>
        <taxon>Gunneridae</taxon>
        <taxon>Pentapetalae</taxon>
        <taxon>asterids</taxon>
        <taxon>campanulids</taxon>
        <taxon>Asterales</taxon>
        <taxon>Asteraceae</taxon>
        <taxon>Asteroideae</taxon>
        <taxon>Anthemideae</taxon>
        <taxon>Artemisiinae</taxon>
        <taxon>Artemisia</taxon>
    </lineage>
</organism>
<dbReference type="EMBL" id="PKPP01013741">
    <property type="protein sequence ID" value="PWA40516.1"/>
    <property type="molecule type" value="Genomic_DNA"/>
</dbReference>
<accession>A0A2U1KUT6</accession>
<feature type="transmembrane region" description="Helical" evidence="1">
    <location>
        <begin position="107"/>
        <end position="124"/>
    </location>
</feature>
<dbReference type="AlphaFoldDB" id="A0A2U1KUT6"/>
<evidence type="ECO:0000313" key="2">
    <source>
        <dbReference type="EMBL" id="PWA40516.1"/>
    </source>
</evidence>
<protein>
    <submittedName>
        <fullName evidence="2">Uncharacterized protein</fullName>
    </submittedName>
</protein>
<dbReference type="Proteomes" id="UP000245207">
    <property type="component" value="Unassembled WGS sequence"/>
</dbReference>
<reference evidence="2 3" key="1">
    <citation type="journal article" date="2018" name="Mol. Plant">
        <title>The genome of Artemisia annua provides insight into the evolution of Asteraceae family and artemisinin biosynthesis.</title>
        <authorList>
            <person name="Shen Q."/>
            <person name="Zhang L."/>
            <person name="Liao Z."/>
            <person name="Wang S."/>
            <person name="Yan T."/>
            <person name="Shi P."/>
            <person name="Liu M."/>
            <person name="Fu X."/>
            <person name="Pan Q."/>
            <person name="Wang Y."/>
            <person name="Lv Z."/>
            <person name="Lu X."/>
            <person name="Zhang F."/>
            <person name="Jiang W."/>
            <person name="Ma Y."/>
            <person name="Chen M."/>
            <person name="Hao X."/>
            <person name="Li L."/>
            <person name="Tang Y."/>
            <person name="Lv G."/>
            <person name="Zhou Y."/>
            <person name="Sun X."/>
            <person name="Brodelius P.E."/>
            <person name="Rose J.K.C."/>
            <person name="Tang K."/>
        </authorList>
    </citation>
    <scope>NUCLEOTIDE SEQUENCE [LARGE SCALE GENOMIC DNA]</scope>
    <source>
        <strain evidence="3">cv. Huhao1</strain>
        <tissue evidence="2">Leaf</tissue>
    </source>
</reference>
<dbReference type="PANTHER" id="PTHR35307">
    <property type="entry name" value="PROTEIN, PUTATIVE-RELATED"/>
    <property type="match status" value="1"/>
</dbReference>